<evidence type="ECO:0000256" key="1">
    <source>
        <dbReference type="ARBA" id="ARBA00004370"/>
    </source>
</evidence>
<proteinExistence type="predicted"/>
<gene>
    <name evidence="7" type="ORF">J3U87_15775</name>
</gene>
<feature type="transmembrane region" description="Helical" evidence="5">
    <location>
        <begin position="148"/>
        <end position="170"/>
    </location>
</feature>
<organism evidence="7 8">
    <name type="scientific">Sulfidibacter corallicola</name>
    <dbReference type="NCBI Taxonomy" id="2818388"/>
    <lineage>
        <taxon>Bacteria</taxon>
        <taxon>Pseudomonadati</taxon>
        <taxon>Acidobacteriota</taxon>
        <taxon>Holophagae</taxon>
        <taxon>Acanthopleuribacterales</taxon>
        <taxon>Acanthopleuribacteraceae</taxon>
        <taxon>Sulfidibacter</taxon>
    </lineage>
</organism>
<dbReference type="GO" id="GO:0071470">
    <property type="term" value="P:cellular response to osmotic stress"/>
    <property type="evidence" value="ECO:0007669"/>
    <property type="project" value="InterPro"/>
</dbReference>
<dbReference type="Gene3D" id="2.30.30.60">
    <property type="match status" value="1"/>
</dbReference>
<evidence type="ECO:0000256" key="2">
    <source>
        <dbReference type="ARBA" id="ARBA00022692"/>
    </source>
</evidence>
<keyword evidence="8" id="KW-1185">Reference proteome</keyword>
<sequence length="428" mass="48442">MNEIVKNWILENMLPANSMSQELAPLLSLLFLGLVVFALGFIANLIAKRYILTWLSYFITRTKNKWDDVFLDRKVFNRLSHMAPAVVIYLAAGVIFPEAEEHLVELLMKKGALIYMILAGLLVVNSFFSAVSEIYANFEVSKNRPIKGYIQAIKIIVYLFAIILVISTLIDRSPLILLSGLGALTAVLLLVFKDTILGFVAGIQLASNNMVRQGDWISMPKHGADGDVIEVTLTTIKVQNWDKTITYVPIYSMISDSFANWRGMAESGGRRIVRSIKIDMTSIAFVDNADLAEFRKIHLLKDYLDEKDREIQEFNRKTGVDTSNLVNGRRQTNVGIFRAYALAYLRQHAMIHQEMTLLVRQLQPEPNGLPIQLYCFSKDQRWAFYEDIQSDIMDHLLAIVPLFGLRVFQQPTGQDVRMLGLTSAADAK</sequence>
<dbReference type="EMBL" id="CP071793">
    <property type="protein sequence ID" value="QTD53907.1"/>
    <property type="molecule type" value="Genomic_DNA"/>
</dbReference>
<dbReference type="PANTHER" id="PTHR30414:SF0">
    <property type="entry name" value="MINICONDUCTANCE MECHANOSENSITIVE CHANNEL YBDG"/>
    <property type="match status" value="1"/>
</dbReference>
<protein>
    <submittedName>
        <fullName evidence="7">Mechanosensitive ion channel</fullName>
    </submittedName>
</protein>
<dbReference type="GO" id="GO:0008381">
    <property type="term" value="F:mechanosensitive monoatomic ion channel activity"/>
    <property type="evidence" value="ECO:0007669"/>
    <property type="project" value="InterPro"/>
</dbReference>
<accession>A0A8A4TX36</accession>
<dbReference type="Proteomes" id="UP000663929">
    <property type="component" value="Chromosome"/>
</dbReference>
<dbReference type="AlphaFoldDB" id="A0A8A4TX36"/>
<dbReference type="GO" id="GO:0005886">
    <property type="term" value="C:plasma membrane"/>
    <property type="evidence" value="ECO:0007669"/>
    <property type="project" value="TreeGrafter"/>
</dbReference>
<feature type="transmembrane region" description="Helical" evidence="5">
    <location>
        <begin position="79"/>
        <end position="97"/>
    </location>
</feature>
<evidence type="ECO:0000259" key="6">
    <source>
        <dbReference type="Pfam" id="PF00924"/>
    </source>
</evidence>
<feature type="transmembrane region" description="Helical" evidence="5">
    <location>
        <begin position="176"/>
        <end position="203"/>
    </location>
</feature>
<dbReference type="InterPro" id="IPR023408">
    <property type="entry name" value="MscS_beta-dom_sf"/>
</dbReference>
<keyword evidence="2 5" id="KW-0812">Transmembrane</keyword>
<keyword evidence="4 5" id="KW-0472">Membrane</keyword>
<dbReference type="InterPro" id="IPR010920">
    <property type="entry name" value="LSM_dom_sf"/>
</dbReference>
<dbReference type="Pfam" id="PF00924">
    <property type="entry name" value="MS_channel_2nd"/>
    <property type="match status" value="1"/>
</dbReference>
<dbReference type="RefSeq" id="WP_237384007.1">
    <property type="nucleotide sequence ID" value="NZ_CP071793.1"/>
</dbReference>
<keyword evidence="3 5" id="KW-1133">Transmembrane helix</keyword>
<dbReference type="PANTHER" id="PTHR30414">
    <property type="entry name" value="MINICONDUCTANCE MECHANOSENSITIVE CHANNEL YBDG"/>
    <property type="match status" value="1"/>
</dbReference>
<evidence type="ECO:0000256" key="4">
    <source>
        <dbReference type="ARBA" id="ARBA00023136"/>
    </source>
</evidence>
<feature type="transmembrane region" description="Helical" evidence="5">
    <location>
        <begin position="112"/>
        <end position="136"/>
    </location>
</feature>
<dbReference type="InterPro" id="IPR030192">
    <property type="entry name" value="YbdG"/>
</dbReference>
<evidence type="ECO:0000313" key="8">
    <source>
        <dbReference type="Proteomes" id="UP000663929"/>
    </source>
</evidence>
<comment type="subcellular location">
    <subcellularLocation>
        <location evidence="1">Membrane</location>
    </subcellularLocation>
</comment>
<reference evidence="7" key="1">
    <citation type="submission" date="2021-03" db="EMBL/GenBank/DDBJ databases">
        <title>Acanthopleuribacteraceae sp. M133.</title>
        <authorList>
            <person name="Wang G."/>
        </authorList>
    </citation>
    <scope>NUCLEOTIDE SEQUENCE</scope>
    <source>
        <strain evidence="7">M133</strain>
    </source>
</reference>
<name>A0A8A4TX36_SULCO</name>
<dbReference type="SUPFAM" id="SSF50182">
    <property type="entry name" value="Sm-like ribonucleoproteins"/>
    <property type="match status" value="1"/>
</dbReference>
<evidence type="ECO:0000256" key="3">
    <source>
        <dbReference type="ARBA" id="ARBA00022989"/>
    </source>
</evidence>
<feature type="domain" description="Mechanosensitive ion channel MscS" evidence="6">
    <location>
        <begin position="194"/>
        <end position="262"/>
    </location>
</feature>
<evidence type="ECO:0000256" key="5">
    <source>
        <dbReference type="SAM" id="Phobius"/>
    </source>
</evidence>
<dbReference type="InterPro" id="IPR006685">
    <property type="entry name" value="MscS_channel_2nd"/>
</dbReference>
<feature type="transmembrane region" description="Helical" evidence="5">
    <location>
        <begin position="23"/>
        <end position="47"/>
    </location>
</feature>
<evidence type="ECO:0000313" key="7">
    <source>
        <dbReference type="EMBL" id="QTD53907.1"/>
    </source>
</evidence>
<dbReference type="KEGG" id="scor:J3U87_15775"/>